<protein>
    <submittedName>
        <fullName evidence="3 4">Ribosomal biogenesis protein LAS1L isoform X1</fullName>
    </submittedName>
</protein>
<dbReference type="RefSeq" id="XP_026669347.1">
    <property type="nucleotide sequence ID" value="XM_026813546.1"/>
</dbReference>
<sequence length="687" mass="79129">MALSTRQQEGLRQVPWFSLAEWHRVYEQIYSDDVNQQDKGYEMMLAWKARIPKLPVGIDCTLSILRICVRDREWTRKIDDGHLPVNYETDLCLMYSATIMRLLNHISNIGHTKQTSLFQIAKRINIPEWIVNLRHDTAHGYELPNIGVLRIAVNILLAWLHEEYWAPEAKRLEERLASVAATATVDESTEVEQVQQDIGDLIELWTSVSLHIHAGYNLVSSVPDPRLQETLLDLRSHAMSLSVSKNDGNDDDDDDDDEDDDIELSDRHDYIETAASDDVGKDHRVQNQKYTLKTAKIVLVSEIFRYLNRKSIANRNDAVCTNLLASEAFLPTNKDVLSIFQAQEDREDNDELSNDILPLDMVTFWKDIIFLLYEKDCMESLIVKLIELVNDEQANRERRLLASLWTSTLAYSFLKLDIAHRISRVFEYRLEKNLSSRAFENRVKEETDRAYPRLRRVLWLNLSDTVLSCFTDKKFVSNLLLNVNEFSVKFIVPILELASPKIGDDDKRLLLDLVNIYTTSPSSCCVNKKIFTLKDLRSIENEREGNELEHDDDVAWCGPVADDETTVRNDYWKLAETAGDADGRATHNWSECPIGLLPWQDSMKFINPIETIVEERDTRTSSRQSEITPGIIDRNDLRMQSQINWDNVLRKKKRLNRRQERRNAANVVINKAIKTAAAAAAAAKKRG</sequence>
<dbReference type="GO" id="GO:0030687">
    <property type="term" value="C:preribosome, large subunit precursor"/>
    <property type="evidence" value="ECO:0007669"/>
    <property type="project" value="TreeGrafter"/>
</dbReference>
<dbReference type="AlphaFoldDB" id="A0AAJ7S1T5"/>
<feature type="compositionally biased region" description="Acidic residues" evidence="1">
    <location>
        <begin position="249"/>
        <end position="263"/>
    </location>
</feature>
<organism evidence="2 4">
    <name type="scientific">Ceratina calcarata</name>
    <dbReference type="NCBI Taxonomy" id="156304"/>
    <lineage>
        <taxon>Eukaryota</taxon>
        <taxon>Metazoa</taxon>
        <taxon>Ecdysozoa</taxon>
        <taxon>Arthropoda</taxon>
        <taxon>Hexapoda</taxon>
        <taxon>Insecta</taxon>
        <taxon>Pterygota</taxon>
        <taxon>Neoptera</taxon>
        <taxon>Endopterygota</taxon>
        <taxon>Hymenoptera</taxon>
        <taxon>Apocrita</taxon>
        <taxon>Aculeata</taxon>
        <taxon>Apoidea</taxon>
        <taxon>Anthophila</taxon>
        <taxon>Apidae</taxon>
        <taxon>Ceratina</taxon>
        <taxon>Zadontomerus</taxon>
    </lineage>
</organism>
<dbReference type="Proteomes" id="UP000694925">
    <property type="component" value="Unplaced"/>
</dbReference>
<dbReference type="GO" id="GO:0000470">
    <property type="term" value="P:maturation of LSU-rRNA"/>
    <property type="evidence" value="ECO:0007669"/>
    <property type="project" value="TreeGrafter"/>
</dbReference>
<accession>A0AAJ7S1T5</accession>
<proteinExistence type="predicted"/>
<dbReference type="GO" id="GO:0004519">
    <property type="term" value="F:endonuclease activity"/>
    <property type="evidence" value="ECO:0007669"/>
    <property type="project" value="InterPro"/>
</dbReference>
<keyword evidence="2" id="KW-1185">Reference proteome</keyword>
<evidence type="ECO:0000256" key="1">
    <source>
        <dbReference type="SAM" id="MobiDB-lite"/>
    </source>
</evidence>
<dbReference type="InterPro" id="IPR007174">
    <property type="entry name" value="Las1"/>
</dbReference>
<feature type="region of interest" description="Disordered" evidence="1">
    <location>
        <begin position="242"/>
        <end position="267"/>
    </location>
</feature>
<dbReference type="RefSeq" id="XP_017880156.1">
    <property type="nucleotide sequence ID" value="XM_018024667.2"/>
</dbReference>
<evidence type="ECO:0000313" key="4">
    <source>
        <dbReference type="RefSeq" id="XP_026669347.1"/>
    </source>
</evidence>
<dbReference type="GeneID" id="108625001"/>
<dbReference type="PANTHER" id="PTHR15002">
    <property type="entry name" value="RIBOSOMAL BIOGENESIS PROTEIN LAS1L"/>
    <property type="match status" value="1"/>
</dbReference>
<gene>
    <name evidence="3 4" type="primary">LOC108625001</name>
</gene>
<dbReference type="PANTHER" id="PTHR15002:SF0">
    <property type="entry name" value="RIBOSOMAL BIOGENESIS PROTEIN LAS1L"/>
    <property type="match status" value="1"/>
</dbReference>
<dbReference type="KEGG" id="ccal:108625001"/>
<dbReference type="GO" id="GO:0090730">
    <property type="term" value="C:Las1 complex"/>
    <property type="evidence" value="ECO:0007669"/>
    <property type="project" value="InterPro"/>
</dbReference>
<dbReference type="GO" id="GO:0000460">
    <property type="term" value="P:maturation of 5.8S rRNA"/>
    <property type="evidence" value="ECO:0007669"/>
    <property type="project" value="TreeGrafter"/>
</dbReference>
<name>A0AAJ7S1T5_9HYME</name>
<evidence type="ECO:0000313" key="3">
    <source>
        <dbReference type="RefSeq" id="XP_017880156.1"/>
    </source>
</evidence>
<dbReference type="Pfam" id="PF04031">
    <property type="entry name" value="Las1"/>
    <property type="match status" value="1"/>
</dbReference>
<reference evidence="3 4" key="1">
    <citation type="submission" date="2025-04" db="UniProtKB">
        <authorList>
            <consortium name="RefSeq"/>
        </authorList>
    </citation>
    <scope>IDENTIFICATION</scope>
    <source>
        <tissue evidence="3 4">Whole body</tissue>
    </source>
</reference>
<evidence type="ECO:0000313" key="2">
    <source>
        <dbReference type="Proteomes" id="UP000694925"/>
    </source>
</evidence>